<feature type="binding site" evidence="2">
    <location>
        <begin position="33"/>
        <end position="36"/>
    </location>
    <ligand>
        <name>substrate</name>
    </ligand>
</feature>
<keyword evidence="2" id="KW-0479">Metal-binding</keyword>
<evidence type="ECO:0000256" key="2">
    <source>
        <dbReference type="HAMAP-Rule" id="MF_01139"/>
    </source>
</evidence>
<dbReference type="EC" id="2.5.1.-" evidence="2"/>
<feature type="binding site" evidence="2">
    <location>
        <position position="49"/>
    </location>
    <ligand>
        <name>substrate</name>
    </ligand>
</feature>
<reference evidence="3 4" key="1">
    <citation type="submission" date="2016-10" db="EMBL/GenBank/DDBJ databases">
        <authorList>
            <person name="de Groot N.N."/>
        </authorList>
    </citation>
    <scope>NUCLEOTIDE SEQUENCE [LARGE SCALE GENOMIC DNA]</scope>
    <source>
        <strain evidence="3 4">DSM 18979</strain>
    </source>
</reference>
<evidence type="ECO:0000256" key="1">
    <source>
        <dbReference type="ARBA" id="ARBA00022679"/>
    </source>
</evidence>
<dbReference type="Proteomes" id="UP000199568">
    <property type="component" value="Unassembled WGS sequence"/>
</dbReference>
<feature type="binding site" evidence="2">
    <location>
        <position position="219"/>
    </location>
    <ligand>
        <name>Mg(2+)</name>
        <dbReference type="ChEBI" id="CHEBI:18420"/>
    </ligand>
</feature>
<dbReference type="PANTHER" id="PTHR10291:SF0">
    <property type="entry name" value="DEHYDRODOLICHYL DIPHOSPHATE SYNTHASE 2"/>
    <property type="match status" value="1"/>
</dbReference>
<feature type="binding site" evidence="2">
    <location>
        <begin position="77"/>
        <end position="79"/>
    </location>
    <ligand>
        <name>substrate</name>
    </ligand>
</feature>
<dbReference type="CDD" id="cd00475">
    <property type="entry name" value="Cis_IPPS"/>
    <property type="match status" value="1"/>
</dbReference>
<dbReference type="Pfam" id="PF01255">
    <property type="entry name" value="Prenyltransf"/>
    <property type="match status" value="1"/>
</dbReference>
<gene>
    <name evidence="3" type="ORF">SAMN05660297_00228</name>
</gene>
<protein>
    <recommendedName>
        <fullName evidence="2">Isoprenyl transferase</fullName>
        <ecNumber evidence="2">2.5.1.-</ecNumber>
    </recommendedName>
</protein>
<proteinExistence type="inferred from homology"/>
<feature type="binding site" evidence="2">
    <location>
        <position position="81"/>
    </location>
    <ligand>
        <name>substrate</name>
    </ligand>
</feature>
<dbReference type="HAMAP" id="MF_01139">
    <property type="entry name" value="ISPT"/>
    <property type="match status" value="1"/>
</dbReference>
<feature type="binding site" evidence="2">
    <location>
        <begin position="206"/>
        <end position="208"/>
    </location>
    <ligand>
        <name>substrate</name>
    </ligand>
</feature>
<feature type="binding site" evidence="2">
    <location>
        <position position="83"/>
    </location>
    <ligand>
        <name>substrate</name>
    </ligand>
</feature>
<feature type="active site" evidence="2">
    <location>
        <position position="32"/>
    </location>
</feature>
<comment type="subunit">
    <text evidence="2">Homodimer.</text>
</comment>
<dbReference type="AlphaFoldDB" id="A0A1H9YGT1"/>
<feature type="binding site" evidence="2">
    <location>
        <position position="200"/>
    </location>
    <ligand>
        <name>substrate</name>
    </ligand>
</feature>
<evidence type="ECO:0000313" key="3">
    <source>
        <dbReference type="EMBL" id="SES68250.1"/>
    </source>
</evidence>
<comment type="similarity">
    <text evidence="2">Belongs to the UPP synthase family.</text>
</comment>
<dbReference type="Gene3D" id="3.40.1180.10">
    <property type="entry name" value="Decaprenyl diphosphate synthase-like"/>
    <property type="match status" value="1"/>
</dbReference>
<dbReference type="GO" id="GO:0000287">
    <property type="term" value="F:magnesium ion binding"/>
    <property type="evidence" value="ECO:0007669"/>
    <property type="project" value="UniProtKB-UniRule"/>
</dbReference>
<feature type="binding site" evidence="2">
    <location>
        <position position="37"/>
    </location>
    <ligand>
        <name>substrate</name>
    </ligand>
</feature>
<dbReference type="FunFam" id="3.40.1180.10:FF:000001">
    <property type="entry name" value="(2E,6E)-farnesyl-diphosphate-specific ditrans,polycis-undecaprenyl-diphosphate synthase"/>
    <property type="match status" value="1"/>
</dbReference>
<dbReference type="SUPFAM" id="SSF64005">
    <property type="entry name" value="Undecaprenyl diphosphate synthase"/>
    <property type="match status" value="1"/>
</dbReference>
<feature type="binding site" evidence="2">
    <location>
        <position position="32"/>
    </location>
    <ligand>
        <name>Mg(2+)</name>
        <dbReference type="ChEBI" id="CHEBI:18420"/>
    </ligand>
</feature>
<sequence>MRAIKDMSSIKKIEGFDIDIEKIPKHIAIIMDGNGRWAQKRKLPRALGHRAGVDAIRDVIETSSNIGISYLSIYAFSTENWKRPQEEISTLMKLLIEYLRKEVKELHKNNVRINTIGNIKKFPEDVQNEINKAKELTEHNNGLCVNIALNYGGRDEITRTVKKICNEFLNDGLVIDDIDEKLINAYLDSSNIPDPDLLIRTSGEYRLSNFLLWQCAYSELWFTEVHWPDFTGKHLLQAIEDFQKRQRRFGGI</sequence>
<name>A0A1H9YGT1_9FIRM</name>
<feature type="binding site" evidence="2">
    <location>
        <position position="45"/>
    </location>
    <ligand>
        <name>substrate</name>
    </ligand>
</feature>
<dbReference type="GO" id="GO:0016094">
    <property type="term" value="P:polyprenol biosynthetic process"/>
    <property type="evidence" value="ECO:0007669"/>
    <property type="project" value="TreeGrafter"/>
</dbReference>
<dbReference type="InterPro" id="IPR018520">
    <property type="entry name" value="UPP_synth-like_CS"/>
</dbReference>
<evidence type="ECO:0000313" key="4">
    <source>
        <dbReference type="Proteomes" id="UP000199568"/>
    </source>
</evidence>
<feature type="active site" description="Proton acceptor" evidence="2">
    <location>
        <position position="80"/>
    </location>
</feature>
<keyword evidence="2" id="KW-0460">Magnesium</keyword>
<dbReference type="InterPro" id="IPR001441">
    <property type="entry name" value="UPP_synth-like"/>
</dbReference>
<keyword evidence="1 2" id="KW-0808">Transferase</keyword>
<dbReference type="InterPro" id="IPR036424">
    <property type="entry name" value="UPP_synth-like_sf"/>
</dbReference>
<accession>A0A1H9YGT1</accession>
<keyword evidence="4" id="KW-1185">Reference proteome</keyword>
<dbReference type="EMBL" id="FOHU01000001">
    <property type="protein sequence ID" value="SES68250.1"/>
    <property type="molecule type" value="Genomic_DNA"/>
</dbReference>
<dbReference type="NCBIfam" id="NF011405">
    <property type="entry name" value="PRK14830.1"/>
    <property type="match status" value="1"/>
</dbReference>
<dbReference type="GO" id="GO:0045547">
    <property type="term" value="F:ditrans,polycis-polyprenyl diphosphate synthase [(2E,6E)-farnesyl diphosphate specific] activity"/>
    <property type="evidence" value="ECO:0007669"/>
    <property type="project" value="TreeGrafter"/>
</dbReference>
<comment type="cofactor">
    <cofactor evidence="2">
        <name>Mg(2+)</name>
        <dbReference type="ChEBI" id="CHEBI:18420"/>
    </cofactor>
    <text evidence="2">Binds 2 magnesium ions per subunit.</text>
</comment>
<comment type="function">
    <text evidence="2">Catalyzes the condensation of isopentenyl diphosphate (IPP) with allylic pyrophosphates generating different type of terpenoids.</text>
</comment>
<organism evidence="3 4">
    <name type="scientific">Natronincola peptidivorans</name>
    <dbReference type="NCBI Taxonomy" id="426128"/>
    <lineage>
        <taxon>Bacteria</taxon>
        <taxon>Bacillati</taxon>
        <taxon>Bacillota</taxon>
        <taxon>Clostridia</taxon>
        <taxon>Peptostreptococcales</taxon>
        <taxon>Natronincolaceae</taxon>
        <taxon>Natronincola</taxon>
    </lineage>
</organism>
<dbReference type="PROSITE" id="PS01066">
    <property type="entry name" value="UPP_SYNTHASE"/>
    <property type="match status" value="1"/>
</dbReference>
<dbReference type="RefSeq" id="WP_244272586.1">
    <property type="nucleotide sequence ID" value="NZ_FOHU01000001.1"/>
</dbReference>
<dbReference type="PANTHER" id="PTHR10291">
    <property type="entry name" value="DEHYDRODOLICHYL DIPHOSPHATE SYNTHASE FAMILY MEMBER"/>
    <property type="match status" value="1"/>
</dbReference>
<dbReference type="NCBIfam" id="TIGR00055">
    <property type="entry name" value="uppS"/>
    <property type="match status" value="1"/>
</dbReference>
<dbReference type="STRING" id="426128.SAMN05660297_00228"/>